<dbReference type="Proteomes" id="UP000027195">
    <property type="component" value="Unassembled WGS sequence"/>
</dbReference>
<feature type="region of interest" description="Disordered" evidence="1">
    <location>
        <begin position="1"/>
        <end position="77"/>
    </location>
</feature>
<dbReference type="HOGENOM" id="CLU_1992243_0_0_1"/>
<dbReference type="InParanoid" id="A0A067MPV3"/>
<evidence type="ECO:0000256" key="1">
    <source>
        <dbReference type="SAM" id="MobiDB-lite"/>
    </source>
</evidence>
<keyword evidence="3" id="KW-1185">Reference proteome</keyword>
<proteinExistence type="predicted"/>
<dbReference type="EMBL" id="KL198042">
    <property type="protein sequence ID" value="KDQ13626.1"/>
    <property type="molecule type" value="Genomic_DNA"/>
</dbReference>
<organism evidence="2 3">
    <name type="scientific">Botryobasidium botryosum (strain FD-172 SS1)</name>
    <dbReference type="NCBI Taxonomy" id="930990"/>
    <lineage>
        <taxon>Eukaryota</taxon>
        <taxon>Fungi</taxon>
        <taxon>Dikarya</taxon>
        <taxon>Basidiomycota</taxon>
        <taxon>Agaricomycotina</taxon>
        <taxon>Agaricomycetes</taxon>
        <taxon>Cantharellales</taxon>
        <taxon>Botryobasidiaceae</taxon>
        <taxon>Botryobasidium</taxon>
    </lineage>
</organism>
<dbReference type="AlphaFoldDB" id="A0A067MPV3"/>
<accession>A0A067MPV3</accession>
<gene>
    <name evidence="2" type="ORF">BOTBODRAFT_363632</name>
</gene>
<protein>
    <submittedName>
        <fullName evidence="2">Uncharacterized protein</fullName>
    </submittedName>
</protein>
<sequence>MRAVASDRAGGRTRQASSKNEDCGASAPPPPCSPFQHVPCSPPKHSQSLQAPRERVRRRPLEAWAQMPGYTDTGPTLTTTYHARCLKKAGSTGAMTTGYVSWRGASEASVVVSDTQTMSSGGRGR</sequence>
<feature type="compositionally biased region" description="Low complexity" evidence="1">
    <location>
        <begin position="68"/>
        <end position="77"/>
    </location>
</feature>
<evidence type="ECO:0000313" key="3">
    <source>
        <dbReference type="Proteomes" id="UP000027195"/>
    </source>
</evidence>
<evidence type="ECO:0000313" key="2">
    <source>
        <dbReference type="EMBL" id="KDQ13626.1"/>
    </source>
</evidence>
<reference evidence="3" key="1">
    <citation type="journal article" date="2014" name="Proc. Natl. Acad. Sci. U.S.A.">
        <title>Extensive sampling of basidiomycete genomes demonstrates inadequacy of the white-rot/brown-rot paradigm for wood decay fungi.</title>
        <authorList>
            <person name="Riley R."/>
            <person name="Salamov A.A."/>
            <person name="Brown D.W."/>
            <person name="Nagy L.G."/>
            <person name="Floudas D."/>
            <person name="Held B.W."/>
            <person name="Levasseur A."/>
            <person name="Lombard V."/>
            <person name="Morin E."/>
            <person name="Otillar R."/>
            <person name="Lindquist E.A."/>
            <person name="Sun H."/>
            <person name="LaButti K.M."/>
            <person name="Schmutz J."/>
            <person name="Jabbour D."/>
            <person name="Luo H."/>
            <person name="Baker S.E."/>
            <person name="Pisabarro A.G."/>
            <person name="Walton J.D."/>
            <person name="Blanchette R.A."/>
            <person name="Henrissat B."/>
            <person name="Martin F."/>
            <person name="Cullen D."/>
            <person name="Hibbett D.S."/>
            <person name="Grigoriev I.V."/>
        </authorList>
    </citation>
    <scope>NUCLEOTIDE SEQUENCE [LARGE SCALE GENOMIC DNA]</scope>
    <source>
        <strain evidence="3">FD-172 SS1</strain>
    </source>
</reference>
<name>A0A067MPV3_BOTB1</name>